<evidence type="ECO:0000313" key="6">
    <source>
        <dbReference type="EMBL" id="OTA88717.1"/>
    </source>
</evidence>
<reference evidence="4 9" key="4">
    <citation type="submission" date="2020-04" db="EMBL/GenBank/DDBJ databases">
        <authorList>
            <person name="Hitch T.C.A."/>
            <person name="Wylensek D."/>
            <person name="Clavel T."/>
        </authorList>
    </citation>
    <scope>NUCLEOTIDE SEQUENCE [LARGE SCALE GENOMIC DNA]</scope>
    <source>
        <strain evidence="4 9">WCA-386-APC-4I</strain>
    </source>
</reference>
<reference evidence="5 8" key="2">
    <citation type="submission" date="2016-09" db="EMBL/GenBank/DDBJ databases">
        <title>Lactobacillus reuteri KLR3005, genome sequencing and assembly.</title>
        <authorList>
            <person name="Lee J.-Y."/>
            <person name="Kim E.B."/>
            <person name="Choi Y.-J."/>
        </authorList>
    </citation>
    <scope>NUCLEOTIDE SEQUENCE [LARGE SCALE GENOMIC DNA]</scope>
    <source>
        <strain evidence="5 8">KLR3005</strain>
    </source>
</reference>
<dbReference type="Gene3D" id="1.10.443.10">
    <property type="entry name" value="Intergrase catalytic core"/>
    <property type="match status" value="1"/>
</dbReference>
<name>A0A0U5DAU3_LIMRT</name>
<protein>
    <submittedName>
        <fullName evidence="3 4">Integrase</fullName>
    </submittedName>
</protein>
<evidence type="ECO:0000313" key="4">
    <source>
        <dbReference type="EMBL" id="NME23058.1"/>
    </source>
</evidence>
<evidence type="ECO:0000313" key="3">
    <source>
        <dbReference type="EMBL" id="CUR43276.1"/>
    </source>
</evidence>
<dbReference type="Proteomes" id="UP000194219">
    <property type="component" value="Unassembled WGS sequence"/>
</dbReference>
<dbReference type="InterPro" id="IPR011010">
    <property type="entry name" value="DNA_brk_join_enz"/>
</dbReference>
<dbReference type="SUPFAM" id="SSF56349">
    <property type="entry name" value="DNA breaking-rejoining enzymes"/>
    <property type="match status" value="1"/>
</dbReference>
<reference evidence="3" key="1">
    <citation type="submission" date="2015-10" db="EMBL/GenBank/DDBJ databases">
        <authorList>
            <person name="Gilbert D.G."/>
        </authorList>
    </citation>
    <scope>NUCLEOTIDE SEQUENCE</scope>
    <source>
        <strain evidence="3">Lp167-67</strain>
    </source>
</reference>
<evidence type="ECO:0000313" key="7">
    <source>
        <dbReference type="Proteomes" id="UP000194219"/>
    </source>
</evidence>
<dbReference type="Proteomes" id="UP000587270">
    <property type="component" value="Unassembled WGS sequence"/>
</dbReference>
<dbReference type="PROSITE" id="PS51898">
    <property type="entry name" value="TYR_RECOMBINASE"/>
    <property type="match status" value="1"/>
</dbReference>
<dbReference type="OrthoDB" id="2299463at2"/>
<evidence type="ECO:0000313" key="5">
    <source>
        <dbReference type="EMBL" id="OTA83705.1"/>
    </source>
</evidence>
<reference evidence="6 7" key="3">
    <citation type="submission" date="2016-09" db="EMBL/GenBank/DDBJ databases">
        <title>Lactobacillus reuteri KLR3006, genome sequencing and assembly.</title>
        <authorList>
            <person name="Lee J.-Y."/>
            <person name="Kim E.B."/>
            <person name="Choi Y.-J."/>
        </authorList>
    </citation>
    <scope>NUCLEOTIDE SEQUENCE [LARGE SCALE GENOMIC DNA]</scope>
    <source>
        <strain evidence="6 7">KLR3006</strain>
    </source>
</reference>
<evidence type="ECO:0000256" key="1">
    <source>
        <dbReference type="ARBA" id="ARBA00023172"/>
    </source>
</evidence>
<evidence type="ECO:0000313" key="8">
    <source>
        <dbReference type="Proteomes" id="UP000194286"/>
    </source>
</evidence>
<dbReference type="Proteomes" id="UP000194286">
    <property type="component" value="Unassembled WGS sequence"/>
</dbReference>
<proteinExistence type="predicted"/>
<organism evidence="3">
    <name type="scientific">Limosilactobacillus reuteri</name>
    <name type="common">Lactobacillus reuteri</name>
    <dbReference type="NCBI Taxonomy" id="1598"/>
    <lineage>
        <taxon>Bacteria</taxon>
        <taxon>Bacillati</taxon>
        <taxon>Bacillota</taxon>
        <taxon>Bacilli</taxon>
        <taxon>Lactobacillales</taxon>
        <taxon>Lactobacillaceae</taxon>
        <taxon>Limosilactobacillus</taxon>
    </lineage>
</organism>
<dbReference type="GO" id="GO:0006310">
    <property type="term" value="P:DNA recombination"/>
    <property type="evidence" value="ECO:0007669"/>
    <property type="project" value="UniProtKB-KW"/>
</dbReference>
<sequence>MWVEAETGMRPQEIQALRYSNITKSEGYWVLKISDSFSEKENEFNGHLKSRKIGEWRLTPPITNDLHQALHDFRREQQRFLSEKGIESNNDLIFLSLSDYRLAQLGKPISQRTMNDAMKELCKKANVKSNGLPLTCYTLRTTVGTRLARLGDYSYASNRLGNSLAVYMRYYVKPFNRGYGELMDQYLNM</sequence>
<feature type="domain" description="Tyr recombinase" evidence="2">
    <location>
        <begin position="1"/>
        <end position="184"/>
    </location>
</feature>
<evidence type="ECO:0000259" key="2">
    <source>
        <dbReference type="PROSITE" id="PS51898"/>
    </source>
</evidence>
<keyword evidence="1" id="KW-0233">DNA recombination</keyword>
<dbReference type="EMBL" id="JABAFN010000063">
    <property type="protein sequence ID" value="NME23058.1"/>
    <property type="molecule type" value="Genomic_DNA"/>
</dbReference>
<dbReference type="EMBL" id="LN887765">
    <property type="protein sequence ID" value="CUR43276.1"/>
    <property type="molecule type" value="Genomic_DNA"/>
</dbReference>
<evidence type="ECO:0000313" key="9">
    <source>
        <dbReference type="Proteomes" id="UP000587270"/>
    </source>
</evidence>
<dbReference type="GO" id="GO:0015074">
    <property type="term" value="P:DNA integration"/>
    <property type="evidence" value="ECO:0007669"/>
    <property type="project" value="InterPro"/>
</dbReference>
<dbReference type="Pfam" id="PF00589">
    <property type="entry name" value="Phage_integrase"/>
    <property type="match status" value="1"/>
</dbReference>
<dbReference type="InterPro" id="IPR002104">
    <property type="entry name" value="Integrase_catalytic"/>
</dbReference>
<dbReference type="InterPro" id="IPR013762">
    <property type="entry name" value="Integrase-like_cat_sf"/>
</dbReference>
<gene>
    <name evidence="5" type="ORF">BHL82_07590</name>
    <name evidence="6" type="ORF">BHL83_11865</name>
    <name evidence="4" type="ORF">HF865_10310</name>
    <name evidence="3" type="ORF">LRLP16767_LRLP167_01075</name>
</gene>
<dbReference type="AlphaFoldDB" id="A0A0U5DAU3"/>
<dbReference type="GO" id="GO:0003677">
    <property type="term" value="F:DNA binding"/>
    <property type="evidence" value="ECO:0007669"/>
    <property type="project" value="InterPro"/>
</dbReference>
<dbReference type="CDD" id="cd00397">
    <property type="entry name" value="DNA_BRE_C"/>
    <property type="match status" value="1"/>
</dbReference>
<dbReference type="EMBL" id="MIMV01000132">
    <property type="protein sequence ID" value="OTA88717.1"/>
    <property type="molecule type" value="Genomic_DNA"/>
</dbReference>
<dbReference type="EMBL" id="MIMU01000103">
    <property type="protein sequence ID" value="OTA83705.1"/>
    <property type="molecule type" value="Genomic_DNA"/>
</dbReference>
<accession>A0A0U5DAU3</accession>